<keyword evidence="3 6" id="KW-0378">Hydrolase</keyword>
<dbReference type="CDD" id="cd16432">
    <property type="entry name" value="CheB_Rec"/>
    <property type="match status" value="1"/>
</dbReference>
<feature type="active site" evidence="6 7">
    <location>
        <position position="292"/>
    </location>
</feature>
<keyword evidence="11" id="KW-0808">Transferase</keyword>
<accession>A0ABR6YSC1</accession>
<dbReference type="InterPro" id="IPR001789">
    <property type="entry name" value="Sig_transdc_resp-reg_receiver"/>
</dbReference>
<dbReference type="EC" id="3.5.1.44" evidence="6"/>
<keyword evidence="6 8" id="KW-0597">Phosphoprotein</keyword>
<feature type="active site" evidence="6 7">
    <location>
        <position position="196"/>
    </location>
</feature>
<dbReference type="Pfam" id="PF01339">
    <property type="entry name" value="CheB_methylest"/>
    <property type="match status" value="1"/>
</dbReference>
<reference evidence="11 12" key="1">
    <citation type="journal article" date="2020" name="mSystems">
        <title>Defining Genomic and Predicted Metabolic Features of the Acetobacterium Genus.</title>
        <authorList>
            <person name="Ross D.E."/>
            <person name="Marshall C.W."/>
            <person name="Gulliver D."/>
            <person name="May H.D."/>
            <person name="Norman R.S."/>
        </authorList>
    </citation>
    <scope>NUCLEOTIDE SEQUENCE [LARGE SCALE GENOMIC DNA]</scope>
    <source>
        <strain evidence="11 12">DSM 4132</strain>
    </source>
</reference>
<dbReference type="PANTHER" id="PTHR42872:SF6">
    <property type="entry name" value="PROTEIN-GLUTAMATE METHYLESTERASE_PROTEIN-GLUTAMINE GLUTAMINASE"/>
    <property type="match status" value="1"/>
</dbReference>
<dbReference type="Gene3D" id="3.40.50.2300">
    <property type="match status" value="1"/>
</dbReference>
<evidence type="ECO:0000259" key="9">
    <source>
        <dbReference type="PROSITE" id="PS50110"/>
    </source>
</evidence>
<dbReference type="SUPFAM" id="SSF52172">
    <property type="entry name" value="CheY-like"/>
    <property type="match status" value="1"/>
</dbReference>
<dbReference type="HAMAP" id="MF_00099">
    <property type="entry name" value="CheB_chemtxs"/>
    <property type="match status" value="1"/>
</dbReference>
<evidence type="ECO:0000259" key="10">
    <source>
        <dbReference type="PROSITE" id="PS50122"/>
    </source>
</evidence>
<evidence type="ECO:0000256" key="2">
    <source>
        <dbReference type="ARBA" id="ARBA00022500"/>
    </source>
</evidence>
<keyword evidence="2 6" id="KW-0145">Chemotaxis</keyword>
<feature type="active site" evidence="6 7">
    <location>
        <position position="170"/>
    </location>
</feature>
<comment type="domain">
    <text evidence="6">Contains a C-terminal catalytic domain, and an N-terminal region which modulates catalytic activity.</text>
</comment>
<protein>
    <recommendedName>
        <fullName evidence="6">Protein-glutamate methylesterase/protein-glutamine glutaminase</fullName>
        <ecNumber evidence="6">3.1.1.61</ecNumber>
        <ecNumber evidence="6">3.5.1.44</ecNumber>
    </recommendedName>
</protein>
<dbReference type="Proteomes" id="UP000622405">
    <property type="component" value="Unassembled WGS sequence"/>
</dbReference>
<dbReference type="GO" id="GO:0008984">
    <property type="term" value="F:protein-glutamate methylesterase activity"/>
    <property type="evidence" value="ECO:0007669"/>
    <property type="project" value="UniProtKB-EC"/>
</dbReference>
<dbReference type="RefSeq" id="WP_186892854.1">
    <property type="nucleotide sequence ID" value="NZ_WJBE01000001.1"/>
</dbReference>
<dbReference type="EMBL" id="WJBE01000001">
    <property type="protein sequence ID" value="MBC3898091.1"/>
    <property type="molecule type" value="Genomic_DNA"/>
</dbReference>
<comment type="subcellular location">
    <subcellularLocation>
        <location evidence="6">Cytoplasm</location>
    </subcellularLocation>
</comment>
<proteinExistence type="inferred from homology"/>
<evidence type="ECO:0000256" key="8">
    <source>
        <dbReference type="PROSITE-ProRule" id="PRU00169"/>
    </source>
</evidence>
<comment type="function">
    <text evidence="4">May play the central regulatory role in sporulation. It may be an element of the effector pathway responsible for the activation of sporulation genes in response to nutritional stress. Spo0A may act in concert with spo0H (a sigma factor) to control the expression of some genes that are critical to the sporulation process.</text>
</comment>
<comment type="function">
    <text evidence="6">Involved in chemotaxis. Part of a chemotaxis signal transduction system that modulates chemotaxis in response to various stimuli. Catalyzes the demethylation of specific methylglutamate residues introduced into the chemoreceptors (methyl-accepting chemotaxis proteins or MCP) by CheR. Also mediates the irreversible deamidation of specific glutamine residues to glutamic acid.</text>
</comment>
<feature type="domain" description="Response regulatory" evidence="9">
    <location>
        <begin position="8"/>
        <end position="120"/>
    </location>
</feature>
<comment type="caution">
    <text evidence="11">The sequence shown here is derived from an EMBL/GenBank/DDBJ whole genome shotgun (WGS) entry which is preliminary data.</text>
</comment>
<dbReference type="GO" id="GO:0008168">
    <property type="term" value="F:methyltransferase activity"/>
    <property type="evidence" value="ECO:0007669"/>
    <property type="project" value="UniProtKB-KW"/>
</dbReference>
<keyword evidence="12" id="KW-1185">Reference proteome</keyword>
<comment type="similarity">
    <text evidence="6">Belongs to the CheB family.</text>
</comment>
<dbReference type="SMART" id="SM00448">
    <property type="entry name" value="REC"/>
    <property type="match status" value="1"/>
</dbReference>
<evidence type="ECO:0000256" key="1">
    <source>
        <dbReference type="ARBA" id="ARBA00022490"/>
    </source>
</evidence>
<dbReference type="NCBIfam" id="NF001965">
    <property type="entry name" value="PRK00742.1"/>
    <property type="match status" value="1"/>
</dbReference>
<evidence type="ECO:0000256" key="4">
    <source>
        <dbReference type="ARBA" id="ARBA00024867"/>
    </source>
</evidence>
<sequence>MRKKNQISVLIVDDSKSFREMMARKLSADPQIQVIATAGDAFEARDKILKYDLDLIVCDQEMPKMNGVEFIERLLPQYSLPVVMIGETQAGAAARKAGALDFVKKPHPRSVKAVEDFLVELTLKIRLAVKTGVILSEKNSGIQKTEHKHVLQSSVSRQPTTDRLIAIGASTGGTEAIYQILKNLHPDCPGILIVQHIPPVFSKMFAERLDTQTPLRCKEAQSGDYLEPGRVYIAPGDQHMRVKRIGHKYRVEVFVGEKVNGHCPSVDMLFDSVAREAGPQAIGVLLTGMGNDGAKGLLDIRRHGGHTIGQDEASSVVYGMNKVAYNIGAVAVQSALENIHHCILLALKK</sequence>
<keyword evidence="11" id="KW-0489">Methyltransferase</keyword>
<dbReference type="InterPro" id="IPR011006">
    <property type="entry name" value="CheY-like_superfamily"/>
</dbReference>
<feature type="domain" description="CheB-type methylesterase" evidence="10">
    <location>
        <begin position="159"/>
        <end position="349"/>
    </location>
</feature>
<comment type="catalytic activity">
    <reaction evidence="5 6">
        <text>[protein]-L-glutamate 5-O-methyl ester + H2O = L-glutamyl-[protein] + methanol + H(+)</text>
        <dbReference type="Rhea" id="RHEA:23236"/>
        <dbReference type="Rhea" id="RHEA-COMP:10208"/>
        <dbReference type="Rhea" id="RHEA-COMP:10311"/>
        <dbReference type="ChEBI" id="CHEBI:15377"/>
        <dbReference type="ChEBI" id="CHEBI:15378"/>
        <dbReference type="ChEBI" id="CHEBI:17790"/>
        <dbReference type="ChEBI" id="CHEBI:29973"/>
        <dbReference type="ChEBI" id="CHEBI:82795"/>
        <dbReference type="EC" id="3.1.1.61"/>
    </reaction>
</comment>
<evidence type="ECO:0000256" key="7">
    <source>
        <dbReference type="PROSITE-ProRule" id="PRU00050"/>
    </source>
</evidence>
<dbReference type="InterPro" id="IPR000673">
    <property type="entry name" value="Sig_transdc_resp-reg_Me-estase"/>
</dbReference>
<dbReference type="PROSITE" id="PS50110">
    <property type="entry name" value="RESPONSE_REGULATORY"/>
    <property type="match status" value="1"/>
</dbReference>
<feature type="modified residue" description="4-aspartylphosphate" evidence="6 8">
    <location>
        <position position="59"/>
    </location>
</feature>
<gene>
    <name evidence="6 11" type="primary">cheB</name>
    <name evidence="11" type="ORF">GH811_00495</name>
</gene>
<dbReference type="CDD" id="cd17541">
    <property type="entry name" value="REC_CheB-like"/>
    <property type="match status" value="1"/>
</dbReference>
<dbReference type="Gene3D" id="3.40.50.180">
    <property type="entry name" value="Methylesterase CheB, C-terminal domain"/>
    <property type="match status" value="1"/>
</dbReference>
<evidence type="ECO:0000313" key="12">
    <source>
        <dbReference type="Proteomes" id="UP000622405"/>
    </source>
</evidence>
<keyword evidence="1 6" id="KW-0963">Cytoplasm</keyword>
<dbReference type="InterPro" id="IPR008248">
    <property type="entry name" value="CheB-like"/>
</dbReference>
<evidence type="ECO:0000256" key="5">
    <source>
        <dbReference type="ARBA" id="ARBA00048267"/>
    </source>
</evidence>
<dbReference type="SUPFAM" id="SSF52738">
    <property type="entry name" value="Methylesterase CheB, C-terminal domain"/>
    <property type="match status" value="1"/>
</dbReference>
<evidence type="ECO:0000256" key="6">
    <source>
        <dbReference type="HAMAP-Rule" id="MF_00099"/>
    </source>
</evidence>
<dbReference type="GO" id="GO:0032259">
    <property type="term" value="P:methylation"/>
    <property type="evidence" value="ECO:0007669"/>
    <property type="project" value="UniProtKB-KW"/>
</dbReference>
<dbReference type="PROSITE" id="PS50122">
    <property type="entry name" value="CHEB"/>
    <property type="match status" value="1"/>
</dbReference>
<comment type="PTM">
    <text evidence="6">Phosphorylated by CheA. Phosphorylation of the N-terminal regulatory domain activates the methylesterase activity.</text>
</comment>
<dbReference type="PANTHER" id="PTHR42872">
    <property type="entry name" value="PROTEIN-GLUTAMATE METHYLESTERASE/PROTEIN-GLUTAMINE GLUTAMINASE"/>
    <property type="match status" value="1"/>
</dbReference>
<dbReference type="EC" id="3.1.1.61" evidence="6"/>
<comment type="catalytic activity">
    <reaction evidence="6">
        <text>L-glutaminyl-[protein] + H2O = L-glutamyl-[protein] + NH4(+)</text>
        <dbReference type="Rhea" id="RHEA:16441"/>
        <dbReference type="Rhea" id="RHEA-COMP:10207"/>
        <dbReference type="Rhea" id="RHEA-COMP:10208"/>
        <dbReference type="ChEBI" id="CHEBI:15377"/>
        <dbReference type="ChEBI" id="CHEBI:28938"/>
        <dbReference type="ChEBI" id="CHEBI:29973"/>
        <dbReference type="ChEBI" id="CHEBI:30011"/>
        <dbReference type="EC" id="3.5.1.44"/>
    </reaction>
</comment>
<evidence type="ECO:0000313" key="11">
    <source>
        <dbReference type="EMBL" id="MBC3898091.1"/>
    </source>
</evidence>
<dbReference type="InterPro" id="IPR035909">
    <property type="entry name" value="CheB_C"/>
</dbReference>
<organism evidence="11 12">
    <name type="scientific">Acetobacterium malicum</name>
    <dbReference type="NCBI Taxonomy" id="52692"/>
    <lineage>
        <taxon>Bacteria</taxon>
        <taxon>Bacillati</taxon>
        <taxon>Bacillota</taxon>
        <taxon>Clostridia</taxon>
        <taxon>Eubacteriales</taxon>
        <taxon>Eubacteriaceae</taxon>
        <taxon>Acetobacterium</taxon>
    </lineage>
</organism>
<name>A0ABR6YSC1_9FIRM</name>
<evidence type="ECO:0000256" key="3">
    <source>
        <dbReference type="ARBA" id="ARBA00022801"/>
    </source>
</evidence>
<dbReference type="PIRSF" id="PIRSF000876">
    <property type="entry name" value="RR_chemtxs_CheB"/>
    <property type="match status" value="1"/>
</dbReference>
<dbReference type="Pfam" id="PF00072">
    <property type="entry name" value="Response_reg"/>
    <property type="match status" value="1"/>
</dbReference>